<keyword evidence="3" id="KW-1185">Reference proteome</keyword>
<feature type="region of interest" description="Disordered" evidence="1">
    <location>
        <begin position="1"/>
        <end position="24"/>
    </location>
</feature>
<reference evidence="3" key="1">
    <citation type="submission" date="2014-09" db="EMBL/GenBank/DDBJ databases">
        <authorList>
            <person name="Mudge J."/>
            <person name="Ramaraj T."/>
            <person name="Lindquist I.E."/>
            <person name="Bharti A.K."/>
            <person name="Sundararajan A."/>
            <person name="Cameron C.T."/>
            <person name="Woodward J.E."/>
            <person name="May G.D."/>
            <person name="Brubaker C."/>
            <person name="Broadhvest J."/>
            <person name="Wilkins T.A."/>
        </authorList>
    </citation>
    <scope>NUCLEOTIDE SEQUENCE</scope>
    <source>
        <strain evidence="3">cv. AKA8401</strain>
    </source>
</reference>
<dbReference type="Proteomes" id="UP000032142">
    <property type="component" value="Unassembled WGS sequence"/>
</dbReference>
<sequence length="54" mass="5866">MEKMDPCGKSTRAGLPHTGVSHGHVHLARLKHDLRARHTNVSLPSPSIVLFGKS</sequence>
<evidence type="ECO:0000313" key="2">
    <source>
        <dbReference type="EMBL" id="KHG09748.1"/>
    </source>
</evidence>
<accession>A0A0B0N5M7</accession>
<name>A0A0B0N5M7_GOSAR</name>
<organism evidence="2 3">
    <name type="scientific">Gossypium arboreum</name>
    <name type="common">Tree cotton</name>
    <name type="synonym">Gossypium nanking</name>
    <dbReference type="NCBI Taxonomy" id="29729"/>
    <lineage>
        <taxon>Eukaryota</taxon>
        <taxon>Viridiplantae</taxon>
        <taxon>Streptophyta</taxon>
        <taxon>Embryophyta</taxon>
        <taxon>Tracheophyta</taxon>
        <taxon>Spermatophyta</taxon>
        <taxon>Magnoliopsida</taxon>
        <taxon>eudicotyledons</taxon>
        <taxon>Gunneridae</taxon>
        <taxon>Pentapetalae</taxon>
        <taxon>rosids</taxon>
        <taxon>malvids</taxon>
        <taxon>Malvales</taxon>
        <taxon>Malvaceae</taxon>
        <taxon>Malvoideae</taxon>
        <taxon>Gossypium</taxon>
    </lineage>
</organism>
<dbReference type="AlphaFoldDB" id="A0A0B0N5M7"/>
<evidence type="ECO:0000313" key="3">
    <source>
        <dbReference type="Proteomes" id="UP000032142"/>
    </source>
</evidence>
<evidence type="ECO:0000256" key="1">
    <source>
        <dbReference type="SAM" id="MobiDB-lite"/>
    </source>
</evidence>
<gene>
    <name evidence="2" type="ORF">F383_15456</name>
</gene>
<protein>
    <submittedName>
        <fullName evidence="2">Uncharacterized protein</fullName>
    </submittedName>
</protein>
<proteinExistence type="predicted"/>
<dbReference type="EMBL" id="KN392042">
    <property type="protein sequence ID" value="KHG09748.1"/>
    <property type="molecule type" value="Genomic_DNA"/>
</dbReference>